<evidence type="ECO:0000313" key="3">
    <source>
        <dbReference type="EMBL" id="OZV68011.1"/>
    </source>
</evidence>
<dbReference type="CDD" id="cd07814">
    <property type="entry name" value="SRPBCC_CalC_Aha1-like"/>
    <property type="match status" value="1"/>
</dbReference>
<dbReference type="SUPFAM" id="SSF55961">
    <property type="entry name" value="Bet v1-like"/>
    <property type="match status" value="1"/>
</dbReference>
<dbReference type="Gene3D" id="3.30.530.20">
    <property type="match status" value="1"/>
</dbReference>
<dbReference type="Proteomes" id="UP000216840">
    <property type="component" value="Unassembled WGS sequence"/>
</dbReference>
<gene>
    <name evidence="3" type="ORF">CA834_10190</name>
</gene>
<dbReference type="RefSeq" id="WP_094968600.1">
    <property type="nucleotide sequence ID" value="NZ_NGJN01000005.1"/>
</dbReference>
<organism evidence="3 4">
    <name type="scientific">Winogradskyella aurantia</name>
    <dbReference type="NCBI Taxonomy" id="1915063"/>
    <lineage>
        <taxon>Bacteria</taxon>
        <taxon>Pseudomonadati</taxon>
        <taxon>Bacteroidota</taxon>
        <taxon>Flavobacteriia</taxon>
        <taxon>Flavobacteriales</taxon>
        <taxon>Flavobacteriaceae</taxon>
        <taxon>Winogradskyella</taxon>
    </lineage>
</organism>
<accession>A0A265URT4</accession>
<keyword evidence="4" id="KW-1185">Reference proteome</keyword>
<reference evidence="3 4" key="1">
    <citation type="submission" date="2017-05" db="EMBL/GenBank/DDBJ databases">
        <title>The draft genome sequence of Idiomarina salinarum WNB302.</title>
        <authorList>
            <person name="Sun Y."/>
            <person name="Chen B."/>
            <person name="Du Z."/>
        </authorList>
    </citation>
    <scope>NUCLEOTIDE SEQUENCE [LARGE SCALE GENOMIC DNA]</scope>
    <source>
        <strain evidence="3 4">WNB302</strain>
    </source>
</reference>
<dbReference type="AlphaFoldDB" id="A0A265URT4"/>
<feature type="domain" description="Activator of Hsp90 ATPase homologue 1/2-like C-terminal" evidence="2">
    <location>
        <begin position="16"/>
        <end position="143"/>
    </location>
</feature>
<comment type="caution">
    <text evidence="3">The sequence shown here is derived from an EMBL/GenBank/DDBJ whole genome shotgun (WGS) entry which is preliminary data.</text>
</comment>
<sequence length="164" mass="19172">MKSWETFTKRIRINKPIEEVYNCWATKSQIEKWFLEKADFIFENRVRKPHELIQKNDDFQWKWNNWDFTEEGQVLEANGKDILSFTFGSGGIVAVTLKEVQYGTEVELIQKDIPTDDSSKMDIFVGCITGWTFWLTNLKAYLEHGITLHAKGLSQDETKDLVNS</sequence>
<comment type="similarity">
    <text evidence="1">Belongs to the AHA1 family.</text>
</comment>
<name>A0A265URT4_9FLAO</name>
<dbReference type="EMBL" id="NGJN01000005">
    <property type="protein sequence ID" value="OZV68011.1"/>
    <property type="molecule type" value="Genomic_DNA"/>
</dbReference>
<protein>
    <recommendedName>
        <fullName evidence="2">Activator of Hsp90 ATPase homologue 1/2-like C-terminal domain-containing protein</fullName>
    </recommendedName>
</protein>
<dbReference type="OrthoDB" id="9800631at2"/>
<evidence type="ECO:0000259" key="2">
    <source>
        <dbReference type="Pfam" id="PF08327"/>
    </source>
</evidence>
<evidence type="ECO:0000256" key="1">
    <source>
        <dbReference type="ARBA" id="ARBA00006817"/>
    </source>
</evidence>
<evidence type="ECO:0000313" key="4">
    <source>
        <dbReference type="Proteomes" id="UP000216840"/>
    </source>
</evidence>
<dbReference type="InterPro" id="IPR023393">
    <property type="entry name" value="START-like_dom_sf"/>
</dbReference>
<dbReference type="InterPro" id="IPR013538">
    <property type="entry name" value="ASHA1/2-like_C"/>
</dbReference>
<dbReference type="Pfam" id="PF08327">
    <property type="entry name" value="AHSA1"/>
    <property type="match status" value="1"/>
</dbReference>
<proteinExistence type="inferred from homology"/>